<dbReference type="AlphaFoldDB" id="A0A088D9C4"/>
<organism evidence="1">
    <name type="scientific">Acinetobacter baumannii</name>
    <dbReference type="NCBI Taxonomy" id="470"/>
    <lineage>
        <taxon>Bacteria</taxon>
        <taxon>Pseudomonadati</taxon>
        <taxon>Pseudomonadota</taxon>
        <taxon>Gammaproteobacteria</taxon>
        <taxon>Moraxellales</taxon>
        <taxon>Moraxellaceae</taxon>
        <taxon>Acinetobacter</taxon>
        <taxon>Acinetobacter calcoaceticus/baumannii complex</taxon>
    </lineage>
</organism>
<protein>
    <submittedName>
        <fullName evidence="1">Uncharacterized protein</fullName>
    </submittedName>
</protein>
<name>A0A088D9C4_ACIBA</name>
<reference evidence="1" key="1">
    <citation type="journal article" date="2014" name="J. Med. Microbiol.">
        <title>ISEcp1-Mediated Transposition of blaKPC into the Chromosome of a Clinical Isolate of Acinetobacter baumannii from Puerto Rico.</title>
        <authorList>
            <person name="Martinez T."/>
            <person name="Vazquez G.J."/>
            <person name="Aquino E.E."/>
            <person name="Martinez I."/>
            <person name="Robledo I.E."/>
        </authorList>
    </citation>
    <scope>NUCLEOTIDE SEQUENCE</scope>
    <source>
        <strain evidence="1">M3AC9-7</strain>
    </source>
</reference>
<accession>A0A088D9C4</accession>
<evidence type="ECO:0000313" key="1">
    <source>
        <dbReference type="EMBL" id="AIL25578.1"/>
    </source>
</evidence>
<dbReference type="EMBL" id="KJ748372">
    <property type="protein sequence ID" value="AIL25578.1"/>
    <property type="molecule type" value="Genomic_DNA"/>
</dbReference>
<reference evidence="1" key="2">
    <citation type="submission" date="2014-04" db="EMBL/GenBank/DDBJ databases">
        <authorList>
            <person name="Teresa M."/>
            <person name="Robledo I.E."/>
            <person name="Vazquez G.J."/>
            <person name="Aquino E.E."/>
            <person name="Martinez I."/>
        </authorList>
    </citation>
    <scope>NUCLEOTIDE SEQUENCE</scope>
    <source>
        <strain evidence="1">M3AC9-7</strain>
    </source>
</reference>
<sequence>MPKYLLLAEKISKNIKQDSSSNYLKSLNNLIIEIKKAITGTELKFLYNF</sequence>
<proteinExistence type="predicted"/>